<dbReference type="GO" id="GO:0008757">
    <property type="term" value="F:S-adenosylmethionine-dependent methyltransferase activity"/>
    <property type="evidence" value="ECO:0007669"/>
    <property type="project" value="UniProtKB-ARBA"/>
</dbReference>
<dbReference type="EMBL" id="WIGN01000460">
    <property type="protein sequence ID" value="KAF6792067.1"/>
    <property type="molecule type" value="Genomic_DNA"/>
</dbReference>
<comment type="caution">
    <text evidence="1">The sequence shown here is derived from an EMBL/GenBank/DDBJ whole genome shotgun (WGS) entry which is preliminary data.</text>
</comment>
<evidence type="ECO:0000313" key="1">
    <source>
        <dbReference type="EMBL" id="KAF6792067.1"/>
    </source>
</evidence>
<dbReference type="SUPFAM" id="SSF53335">
    <property type="entry name" value="S-adenosyl-L-methionine-dependent methyltransferases"/>
    <property type="match status" value="1"/>
</dbReference>
<organism evidence="1 2">
    <name type="scientific">Colletotrichum sojae</name>
    <dbReference type="NCBI Taxonomy" id="2175907"/>
    <lineage>
        <taxon>Eukaryota</taxon>
        <taxon>Fungi</taxon>
        <taxon>Dikarya</taxon>
        <taxon>Ascomycota</taxon>
        <taxon>Pezizomycotina</taxon>
        <taxon>Sordariomycetes</taxon>
        <taxon>Hypocreomycetidae</taxon>
        <taxon>Glomerellales</taxon>
        <taxon>Glomerellaceae</taxon>
        <taxon>Colletotrichum</taxon>
        <taxon>Colletotrichum orchidearum species complex</taxon>
    </lineage>
</organism>
<accession>A0A8H6IQU9</accession>
<keyword evidence="2" id="KW-1185">Reference proteome</keyword>
<reference evidence="1 2" key="1">
    <citation type="journal article" date="2020" name="Phytopathology">
        <title>Genome Sequence Resources of Colletotrichum truncatum, C. plurivorum, C. musicola, and C. sojae: Four Species Pathogenic to Soybean (Glycine max).</title>
        <authorList>
            <person name="Rogerio F."/>
            <person name="Boufleur T.R."/>
            <person name="Ciampi-Guillardi M."/>
            <person name="Sukno S.A."/>
            <person name="Thon M.R."/>
            <person name="Massola Junior N.S."/>
            <person name="Baroncelli R."/>
        </authorList>
    </citation>
    <scope>NUCLEOTIDE SEQUENCE [LARGE SCALE GENOMIC DNA]</scope>
    <source>
        <strain evidence="1 2">LFN0009</strain>
    </source>
</reference>
<protein>
    <submittedName>
        <fullName evidence="1">Upf0665 family protein c</fullName>
    </submittedName>
</protein>
<dbReference type="AlphaFoldDB" id="A0A8H6IQU9"/>
<dbReference type="Proteomes" id="UP000652219">
    <property type="component" value="Unassembled WGS sequence"/>
</dbReference>
<sequence>MHYIRFLRAPKLTFQGDRKNAWSLNVVLTVTTDLGDSFLANDEPVKIKVSFGWEQPLPAGKSKPMGLAGEKTLRWTSGMRVLKADIPAQHLESKFRLPQPGADEGPLRVYVWAGSGASAETASDVSMAGFNDEAGRIMPLWTDIQTPGSAAPTTCLRRLRLGDRSPRALIEVEEDIGESIARHVWDAGIMVVSRLWLLSEGDPGLCAGHPLSMKTLKSLLLGKHAVNILELGCGVGIFGIGLARMLSREGGSDKSTILMTDLPEAEERAGANIDRLATTGAPSIRPEYENLDWDEGRKGDFGPQVRSRFWDLVVLSDCTYNADALPALIDTWTAIHKQNVSKRPGADVTTRVLVAMKVRHADESRLWELVKEDGWAVAEQAVMPLPMLGGEPQEIFLYLFENKSQDISGIPK</sequence>
<dbReference type="InterPro" id="IPR019410">
    <property type="entry name" value="Methyltransf_16"/>
</dbReference>
<gene>
    <name evidence="1" type="ORF">CSOJ01_14198</name>
</gene>
<proteinExistence type="predicted"/>
<dbReference type="GO" id="GO:0005829">
    <property type="term" value="C:cytosol"/>
    <property type="evidence" value="ECO:0007669"/>
    <property type="project" value="TreeGrafter"/>
</dbReference>
<name>A0A8H6IQU9_9PEZI</name>
<evidence type="ECO:0000313" key="2">
    <source>
        <dbReference type="Proteomes" id="UP000652219"/>
    </source>
</evidence>
<dbReference type="PANTHER" id="PTHR14614:SF132">
    <property type="entry name" value="PROTEIN-LYSINE METHYLTRANSFERASE C42C1.13"/>
    <property type="match status" value="1"/>
</dbReference>
<dbReference type="PANTHER" id="PTHR14614">
    <property type="entry name" value="HEPATOCELLULAR CARCINOMA-ASSOCIATED ANTIGEN"/>
    <property type="match status" value="1"/>
</dbReference>
<dbReference type="InterPro" id="IPR029063">
    <property type="entry name" value="SAM-dependent_MTases_sf"/>
</dbReference>
<dbReference type="Gene3D" id="3.40.50.150">
    <property type="entry name" value="Vaccinia Virus protein VP39"/>
    <property type="match status" value="1"/>
</dbReference>
<dbReference type="Pfam" id="PF10294">
    <property type="entry name" value="Methyltransf_16"/>
    <property type="match status" value="1"/>
</dbReference>